<proteinExistence type="predicted"/>
<comment type="subcellular location">
    <subcellularLocation>
        <location evidence="1">Membrane</location>
        <topology evidence="1">Multi-pass membrane protein</topology>
    </subcellularLocation>
</comment>
<feature type="compositionally biased region" description="Polar residues" evidence="5">
    <location>
        <begin position="34"/>
        <end position="50"/>
    </location>
</feature>
<keyword evidence="2 6" id="KW-0812">Transmembrane</keyword>
<feature type="transmembrane region" description="Helical" evidence="6">
    <location>
        <begin position="271"/>
        <end position="291"/>
    </location>
</feature>
<feature type="transmembrane region" description="Helical" evidence="6">
    <location>
        <begin position="183"/>
        <end position="200"/>
    </location>
</feature>
<protein>
    <submittedName>
        <fullName evidence="8">PAP2 superfamily-domain-containing protein</fullName>
    </submittedName>
</protein>
<dbReference type="AlphaFoldDB" id="A0A1Y1ZKA4"/>
<dbReference type="EMBL" id="MCFA01000070">
    <property type="protein sequence ID" value="ORY10682.1"/>
    <property type="molecule type" value="Genomic_DNA"/>
</dbReference>
<keyword evidence="9" id="KW-1185">Reference proteome</keyword>
<dbReference type="PANTHER" id="PTHR31310:SF16">
    <property type="entry name" value="INOSITOLPHOSPHOTRANSFERASE AUR1_IPT1 DOMAIN-CONTAINING PROTEIN"/>
    <property type="match status" value="1"/>
</dbReference>
<evidence type="ECO:0000313" key="9">
    <source>
        <dbReference type="Proteomes" id="UP000193144"/>
    </source>
</evidence>
<name>A0A1Y1ZKA4_9PLEO</name>
<feature type="transmembrane region" description="Helical" evidence="6">
    <location>
        <begin position="311"/>
        <end position="331"/>
    </location>
</feature>
<feature type="region of interest" description="Disordered" evidence="5">
    <location>
        <begin position="34"/>
        <end position="53"/>
    </location>
</feature>
<dbReference type="OrthoDB" id="2566866at2759"/>
<feature type="transmembrane region" description="Helical" evidence="6">
    <location>
        <begin position="241"/>
        <end position="264"/>
    </location>
</feature>
<evidence type="ECO:0000256" key="2">
    <source>
        <dbReference type="ARBA" id="ARBA00022692"/>
    </source>
</evidence>
<evidence type="ECO:0000256" key="5">
    <source>
        <dbReference type="SAM" id="MobiDB-lite"/>
    </source>
</evidence>
<dbReference type="GO" id="GO:0016020">
    <property type="term" value="C:membrane"/>
    <property type="evidence" value="ECO:0007669"/>
    <property type="project" value="UniProtKB-SubCell"/>
</dbReference>
<feature type="domain" description="Inositolphosphotransferase Aur1/Ipt1" evidence="7">
    <location>
        <begin position="119"/>
        <end position="309"/>
    </location>
</feature>
<comment type="caution">
    <text evidence="8">The sequence shown here is derived from an EMBL/GenBank/DDBJ whole genome shotgun (WGS) entry which is preliminary data.</text>
</comment>
<feature type="transmembrane region" description="Helical" evidence="6">
    <location>
        <begin position="144"/>
        <end position="171"/>
    </location>
</feature>
<evidence type="ECO:0000313" key="8">
    <source>
        <dbReference type="EMBL" id="ORY10682.1"/>
    </source>
</evidence>
<reference evidence="8 9" key="1">
    <citation type="submission" date="2016-07" db="EMBL/GenBank/DDBJ databases">
        <title>Pervasive Adenine N6-methylation of Active Genes in Fungi.</title>
        <authorList>
            <consortium name="DOE Joint Genome Institute"/>
            <person name="Mondo S.J."/>
            <person name="Dannebaum R.O."/>
            <person name="Kuo R.C."/>
            <person name="Labutti K."/>
            <person name="Haridas S."/>
            <person name="Kuo A."/>
            <person name="Salamov A."/>
            <person name="Ahrendt S.R."/>
            <person name="Lipzen A."/>
            <person name="Sullivan W."/>
            <person name="Andreopoulos W.B."/>
            <person name="Clum A."/>
            <person name="Lindquist E."/>
            <person name="Daum C."/>
            <person name="Ramamoorthy G.K."/>
            <person name="Gryganskyi A."/>
            <person name="Culley D."/>
            <person name="Magnuson J.K."/>
            <person name="James T.Y."/>
            <person name="O'Malley M.A."/>
            <person name="Stajich J.E."/>
            <person name="Spatafora J.W."/>
            <person name="Visel A."/>
            <person name="Grigoriev I.V."/>
        </authorList>
    </citation>
    <scope>NUCLEOTIDE SEQUENCE [LARGE SCALE GENOMIC DNA]</scope>
    <source>
        <strain evidence="8 9">CBS 115471</strain>
    </source>
</reference>
<dbReference type="InterPro" id="IPR052185">
    <property type="entry name" value="IPC_Synthase-Related"/>
</dbReference>
<sequence length="372" mass="43258">MPAFKNVIEPAAIVLQFTISSLVNRRREQLNISAEASRNVSPDSTRSSSPELHRSTWLPDNTIFRESHVSRFLAKFPFLIEIWYWNVAQVYQLARAYSARLIHHSTYAQELAKDHAWFILRFERRLGFAIELPLQRFVLSRVPWLVPILATVYYSHIVLGVAFIVYTYTYYPQRLFTRIRRTIAMNNLIAFIVLTLWRCTPPRLMPAELGFVDVLHPHSPILVTNPASAETGSFSWSHNKFQLSIAAMPSLHFGTSLFISLCLARFSPHRLVRVLAPLWPTVMMLTILVTANHWILDAVVGALVPFLGWRWNWLFACQPFTALEEWGFWLCRTEKPFVRQNACLVGAEWLDGEQRMKDEGRMKVGWRNRCRR</sequence>
<dbReference type="CDD" id="cd03386">
    <property type="entry name" value="PAP2_Aur1_like"/>
    <property type="match status" value="1"/>
</dbReference>
<dbReference type="Pfam" id="PF14378">
    <property type="entry name" value="PAP2_3"/>
    <property type="match status" value="1"/>
</dbReference>
<evidence type="ECO:0000259" key="7">
    <source>
        <dbReference type="Pfam" id="PF14378"/>
    </source>
</evidence>
<accession>A0A1Y1ZKA4</accession>
<keyword evidence="4 6" id="KW-0472">Membrane</keyword>
<dbReference type="InterPro" id="IPR026841">
    <property type="entry name" value="Aur1/Ipt1"/>
</dbReference>
<organism evidence="8 9">
    <name type="scientific">Clohesyomyces aquaticus</name>
    <dbReference type="NCBI Taxonomy" id="1231657"/>
    <lineage>
        <taxon>Eukaryota</taxon>
        <taxon>Fungi</taxon>
        <taxon>Dikarya</taxon>
        <taxon>Ascomycota</taxon>
        <taxon>Pezizomycotina</taxon>
        <taxon>Dothideomycetes</taxon>
        <taxon>Pleosporomycetidae</taxon>
        <taxon>Pleosporales</taxon>
        <taxon>Lindgomycetaceae</taxon>
        <taxon>Clohesyomyces</taxon>
    </lineage>
</organism>
<evidence type="ECO:0000256" key="3">
    <source>
        <dbReference type="ARBA" id="ARBA00022989"/>
    </source>
</evidence>
<evidence type="ECO:0000256" key="4">
    <source>
        <dbReference type="ARBA" id="ARBA00023136"/>
    </source>
</evidence>
<evidence type="ECO:0000256" key="6">
    <source>
        <dbReference type="SAM" id="Phobius"/>
    </source>
</evidence>
<keyword evidence="3 6" id="KW-1133">Transmembrane helix</keyword>
<evidence type="ECO:0000256" key="1">
    <source>
        <dbReference type="ARBA" id="ARBA00004141"/>
    </source>
</evidence>
<gene>
    <name evidence="8" type="ORF">BCR34DRAFT_566549</name>
</gene>
<dbReference type="Proteomes" id="UP000193144">
    <property type="component" value="Unassembled WGS sequence"/>
</dbReference>
<dbReference type="PANTHER" id="PTHR31310">
    <property type="match status" value="1"/>
</dbReference>